<feature type="compositionally biased region" description="Low complexity" evidence="17">
    <location>
        <begin position="1466"/>
        <end position="1487"/>
    </location>
</feature>
<dbReference type="CDD" id="cd22541">
    <property type="entry name" value="SP5_N"/>
    <property type="match status" value="1"/>
</dbReference>
<reference evidence="18" key="1">
    <citation type="submission" date="2022-07" db="EMBL/GenBank/DDBJ databases">
        <title>Genome Sequence of Agrocybe chaxingu.</title>
        <authorList>
            <person name="Buettner E."/>
        </authorList>
    </citation>
    <scope>NUCLEOTIDE SEQUENCE</scope>
    <source>
        <strain evidence="18">MP-N11</strain>
    </source>
</reference>
<evidence type="ECO:0000256" key="15">
    <source>
        <dbReference type="ARBA" id="ARBA00025471"/>
    </source>
</evidence>
<evidence type="ECO:0000313" key="18">
    <source>
        <dbReference type="EMBL" id="KAJ3508402.1"/>
    </source>
</evidence>
<dbReference type="GO" id="GO:0005198">
    <property type="term" value="F:structural molecule activity"/>
    <property type="evidence" value="ECO:0007669"/>
    <property type="project" value="TreeGrafter"/>
</dbReference>
<sequence>MMQYSVPVEAHDLFWRGLINNPLHASAPKEIREAAGRVKLDGSPSPTLPIVWRFAESISAIKAFQGSMLNVFLKKKYGIDYQDIQINTDHAQLFLMSVIIATVDPAGENITYIDSNYAKYYPDGDLYHGQGKRTRFSDACTNIYKTKDGRFFHLHASLNAVPSQEALGLDNLLDTRDLTHEDSCRIYEGKISQHNATDIEALINDQYRQAGTTCWSTEEYKASEHGQANANVGLFEVHHIPNPKQAPGWWTPVEGHTSATRPLFGLKVLDLTRIIAGPTIARELAELGASVLRITSPNVTDLTIMGVDLGWGKWNAYLDLKKEEDRAALRALVEESDVVVDGYRPGVMQKWGFGKDDILGLFKDKEQGIIYVHENCYGWRGPWAYRSGWQQISDANCGVSLEYGRAMGHDEPVTPVFPNSDYSTGAAGATGVLQALIEKSEKGGSFVVEVALNYYNQWLVNTCGKYPPAVWEALWSSYGRPVFVHSDNMAITIPRVMDMIKGVIVFQPDFFEIRENKAIGVPVKTLKEIHRTSTFAWSPSASLPLLATGTVAGALDESFSNESQLEIWAPNFLDKDEFDLGVEGLHGPKGHVTDNARFNRLAWGHGDATRPQGVIAAGLENGELALWDPAKILAGAGTADSLILRNTTHTGPVRGLDFNPIQNNLLASGGISGEVFIWDLKDPSKPYSPTPGSRSTKLDEITSVAWNQQVQYVLAGASSTGYTVVWDLRGKREVVALAYGGGAGTLAGQSGAGAGMAVGGRRGMSDIAWHPDNATRVVTASEDDSSPIIMVWDLRNARAPEKILTGHEKGVLSLSWCKQDADLLLSCGKDNRALCWNPQTSEIIGELPSADNWAFQVDWCPRNPDMLATAFFDGTIGIHSLQSTNESTADSQTPAPRVDGADIFDTPGFSRGANQGTLSLKQPPKWLRRPVSSSFGFGGKLITVSNLASAQGKTQSSVVHLRKAVTEADLVERAIKLQEAIDNDTLQTFAEGKTDEKTGEGWKALLSLFKANSRNELVTLLGFSKEEIAARVAEAVENLKSAKSPLEEEEDITVAKPHESVVSFAEPESQEVPSDRSDPGDSTPLEERTPSEVSAGVTSDTASATHQADGESNTTAPSLFGDDIPGTPQHDFFNTVGVAQDDGESHPVLVPHTNYGLDSSVAATIGSGPSSVTSETTKNNGFKIYPAEETDTDRLITKALVLGDFESAVSLCLSADRFADAILLAVRGGPELLQRTQKAYFERRTNQVAYLRLFQSIVNSDLGDIVQNADLAEWREIFVVLCTFANNDEFSTLAEQLGSRLEYRFKVASADGDVESEREAYAYRKNATLTYLASARLERLVSIWLEELVEEEKALVADPKNQGGTFYSAHAHALQTFVEKVTVFRAATKYKDQALSQPASASEPAQAYTLAPLYDRYFEYAELLSTQGLVKEAVKFLDLTPVSYKGSAPGADLESERKRLNGAAGPGPVASTSAVASSSTKPAPAAAATATRTVYGGYTGYTAPTQPGIPQQQRPVTYQPFEVPATQSHTYAPSAPQHNTYAPPAQPQSTYVPPAQQQSTYAPAAPSYNTPYAPQASLTQPPHLRPQQPPAPAANSFPPPPRAANGTPASLAQPPPPPKRDAGGWNDAPSVPNSRTPAPLHLSKPAAITSPFPNAAPSPWLFASRFAVYEPNFRYPSTTSSARKRESRAGSSATTRTRRTYTPWPPTSWWCISSKTAIDDGWTAPTASVSLDVATTRRSGILATKSSTNSQPIRPTSKRVNSWTGAAVAQPFAVQ</sequence>
<dbReference type="Gene3D" id="2.130.10.10">
    <property type="entry name" value="YVTN repeat-like/Quinoprotein amine dehydrogenase"/>
    <property type="match status" value="1"/>
</dbReference>
<dbReference type="InterPro" id="IPR040251">
    <property type="entry name" value="SEC31-like"/>
</dbReference>
<name>A0A9W8JZL6_9AGAR</name>
<evidence type="ECO:0000256" key="6">
    <source>
        <dbReference type="ARBA" id="ARBA00021236"/>
    </source>
</evidence>
<dbReference type="OrthoDB" id="542917at2759"/>
<feature type="region of interest" description="Disordered" evidence="17">
    <location>
        <begin position="1459"/>
        <end position="1487"/>
    </location>
</feature>
<evidence type="ECO:0000256" key="2">
    <source>
        <dbReference type="ARBA" id="ARBA00004397"/>
    </source>
</evidence>
<dbReference type="Pfam" id="PF00400">
    <property type="entry name" value="WD40"/>
    <property type="match status" value="2"/>
</dbReference>
<evidence type="ECO:0000256" key="17">
    <source>
        <dbReference type="SAM" id="MobiDB-lite"/>
    </source>
</evidence>
<evidence type="ECO:0000256" key="5">
    <source>
        <dbReference type="ARBA" id="ARBA00013507"/>
    </source>
</evidence>
<keyword evidence="19" id="KW-1185">Reference proteome</keyword>
<evidence type="ECO:0000256" key="11">
    <source>
        <dbReference type="ARBA" id="ARBA00022892"/>
    </source>
</evidence>
<dbReference type="GO" id="GO:0030127">
    <property type="term" value="C:COPII vesicle coat"/>
    <property type="evidence" value="ECO:0007669"/>
    <property type="project" value="TreeGrafter"/>
</dbReference>
<dbReference type="InterPro" id="IPR015943">
    <property type="entry name" value="WD40/YVTN_repeat-like_dom_sf"/>
</dbReference>
<dbReference type="Proteomes" id="UP001148786">
    <property type="component" value="Unassembled WGS sequence"/>
</dbReference>
<evidence type="ECO:0000256" key="1">
    <source>
        <dbReference type="ARBA" id="ARBA00004299"/>
    </source>
</evidence>
<feature type="region of interest" description="Disordered" evidence="17">
    <location>
        <begin position="1528"/>
        <end position="1642"/>
    </location>
</feature>
<feature type="repeat" description="WD" evidence="16">
    <location>
        <begin position="646"/>
        <end position="688"/>
    </location>
</feature>
<keyword evidence="7" id="KW-0813">Transport</keyword>
<comment type="caution">
    <text evidence="18">The sequence shown here is derived from an EMBL/GenBank/DDBJ whole genome shotgun (WGS) entry which is preliminary data.</text>
</comment>
<evidence type="ECO:0000313" key="19">
    <source>
        <dbReference type="Proteomes" id="UP001148786"/>
    </source>
</evidence>
<dbReference type="GO" id="GO:0003824">
    <property type="term" value="F:catalytic activity"/>
    <property type="evidence" value="ECO:0007669"/>
    <property type="project" value="InterPro"/>
</dbReference>
<keyword evidence="14" id="KW-0968">Cytoplasmic vesicle</keyword>
<dbReference type="Gene3D" id="3.40.50.10540">
    <property type="entry name" value="Crotonobetainyl-coa:carnitine coa-transferase, domain 1"/>
    <property type="match status" value="1"/>
</dbReference>
<dbReference type="PANTHER" id="PTHR13923:SF11">
    <property type="entry name" value="SECRETORY 31, ISOFORM D"/>
    <property type="match status" value="1"/>
</dbReference>
<gene>
    <name evidence="18" type="ORF">NLJ89_g5776</name>
</gene>
<keyword evidence="12" id="KW-0653">Protein transport</keyword>
<dbReference type="InterPro" id="IPR036322">
    <property type="entry name" value="WD40_repeat_dom_sf"/>
</dbReference>
<dbReference type="FunFam" id="2.130.10.10:FF:000193">
    <property type="entry name" value="Protein transport protein SEC31, putative"/>
    <property type="match status" value="1"/>
</dbReference>
<keyword evidence="9" id="KW-0677">Repeat</keyword>
<dbReference type="SUPFAM" id="SSF89796">
    <property type="entry name" value="CoA-transferase family III (CaiB/BaiF)"/>
    <property type="match status" value="2"/>
</dbReference>
<comment type="function">
    <text evidence="15">Component of the coat protein complex II (COPII) which promotes the formation of transport vesicles from the endoplasmic reticulum (ER). The coat has two main functions, the physical deformation of the endoplasmic reticulum membrane into vesicles and the selection of cargo molecules.</text>
</comment>
<comment type="similarity">
    <text evidence="4">Belongs to the WD repeat SEC31 family.</text>
</comment>
<evidence type="ECO:0000256" key="14">
    <source>
        <dbReference type="ARBA" id="ARBA00023329"/>
    </source>
</evidence>
<feature type="region of interest" description="Disordered" evidence="17">
    <location>
        <begin position="1042"/>
        <end position="1131"/>
    </location>
</feature>
<comment type="subcellular location">
    <subcellularLocation>
        <location evidence="1">Cytoplasmic vesicle</location>
        <location evidence="1">COPII-coated vesicle membrane</location>
        <topology evidence="1">Peripheral membrane protein</topology>
        <orientation evidence="1">Cytoplasmic side</orientation>
    </subcellularLocation>
    <subcellularLocation>
        <location evidence="2">Endoplasmic reticulum membrane</location>
        <topology evidence="2">Peripheral membrane protein</topology>
        <orientation evidence="2">Cytoplasmic side</orientation>
    </subcellularLocation>
</comment>
<organism evidence="18 19">
    <name type="scientific">Agrocybe chaxingu</name>
    <dbReference type="NCBI Taxonomy" id="84603"/>
    <lineage>
        <taxon>Eukaryota</taxon>
        <taxon>Fungi</taxon>
        <taxon>Dikarya</taxon>
        <taxon>Basidiomycota</taxon>
        <taxon>Agaricomycotina</taxon>
        <taxon>Agaricomycetes</taxon>
        <taxon>Agaricomycetidae</taxon>
        <taxon>Agaricales</taxon>
        <taxon>Agaricineae</taxon>
        <taxon>Strophariaceae</taxon>
        <taxon>Agrocybe</taxon>
    </lineage>
</organism>
<dbReference type="PROSITE" id="PS50294">
    <property type="entry name" value="WD_REPEATS_REGION"/>
    <property type="match status" value="1"/>
</dbReference>
<evidence type="ECO:0000256" key="10">
    <source>
        <dbReference type="ARBA" id="ARBA00022824"/>
    </source>
</evidence>
<dbReference type="InterPro" id="IPR023606">
    <property type="entry name" value="CoA-Trfase_III_dom_1_sf"/>
</dbReference>
<evidence type="ECO:0000256" key="8">
    <source>
        <dbReference type="ARBA" id="ARBA00022574"/>
    </source>
</evidence>
<feature type="compositionally biased region" description="Polar residues" evidence="17">
    <location>
        <begin position="1547"/>
        <end position="1579"/>
    </location>
</feature>
<evidence type="ECO:0000256" key="9">
    <source>
        <dbReference type="ARBA" id="ARBA00022737"/>
    </source>
</evidence>
<dbReference type="PROSITE" id="PS50082">
    <property type="entry name" value="WD_REPEATS_2"/>
    <property type="match status" value="2"/>
</dbReference>
<dbReference type="Gene3D" id="1.25.40.1030">
    <property type="match status" value="1"/>
</dbReference>
<dbReference type="SMART" id="SM00320">
    <property type="entry name" value="WD40"/>
    <property type="match status" value="5"/>
</dbReference>
<keyword evidence="10" id="KW-0256">Endoplasmic reticulum</keyword>
<feature type="region of interest" description="Disordered" evidence="17">
    <location>
        <begin position="1675"/>
        <end position="1699"/>
    </location>
</feature>
<dbReference type="PANTHER" id="PTHR13923">
    <property type="entry name" value="SEC31-RELATED PROTEIN"/>
    <property type="match status" value="1"/>
</dbReference>
<evidence type="ECO:0000256" key="12">
    <source>
        <dbReference type="ARBA" id="ARBA00022927"/>
    </source>
</evidence>
<dbReference type="GO" id="GO:0015031">
    <property type="term" value="P:protein transport"/>
    <property type="evidence" value="ECO:0007669"/>
    <property type="project" value="UniProtKB-KW"/>
</dbReference>
<dbReference type="EMBL" id="JANKHO010000565">
    <property type="protein sequence ID" value="KAJ3508402.1"/>
    <property type="molecule type" value="Genomic_DNA"/>
</dbReference>
<feature type="repeat" description="WD" evidence="16">
    <location>
        <begin position="804"/>
        <end position="846"/>
    </location>
</feature>
<comment type="similarity">
    <text evidence="3">Belongs to the CoA-transferase III family.</text>
</comment>
<protein>
    <recommendedName>
        <fullName evidence="6">Protein transport protein SEC31</fullName>
    </recommendedName>
    <alternativeName>
        <fullName evidence="5">Protein transport protein sec31</fullName>
    </alternativeName>
</protein>
<proteinExistence type="inferred from homology"/>
<keyword evidence="11" id="KW-0931">ER-Golgi transport</keyword>
<feature type="compositionally biased region" description="Basic and acidic residues" evidence="17">
    <location>
        <begin position="1073"/>
        <end position="1090"/>
    </location>
</feature>
<keyword evidence="13" id="KW-0472">Membrane</keyword>
<evidence type="ECO:0000256" key="4">
    <source>
        <dbReference type="ARBA" id="ARBA00009358"/>
    </source>
</evidence>
<evidence type="ECO:0000256" key="7">
    <source>
        <dbReference type="ARBA" id="ARBA00022448"/>
    </source>
</evidence>
<feature type="compositionally biased region" description="Pro residues" evidence="17">
    <location>
        <begin position="1583"/>
        <end position="1602"/>
    </location>
</feature>
<dbReference type="GO" id="GO:0007029">
    <property type="term" value="P:endoplasmic reticulum organization"/>
    <property type="evidence" value="ECO:0007669"/>
    <property type="project" value="TreeGrafter"/>
</dbReference>
<dbReference type="SUPFAM" id="SSF50978">
    <property type="entry name" value="WD40 repeat-like"/>
    <property type="match status" value="1"/>
</dbReference>
<feature type="compositionally biased region" description="Polar residues" evidence="17">
    <location>
        <begin position="1096"/>
        <end position="1117"/>
    </location>
</feature>
<dbReference type="GO" id="GO:0090110">
    <property type="term" value="P:COPII-coated vesicle cargo loading"/>
    <property type="evidence" value="ECO:0007669"/>
    <property type="project" value="TreeGrafter"/>
</dbReference>
<dbReference type="Pfam" id="PF02515">
    <property type="entry name" value="CoA_transf_3"/>
    <property type="match status" value="1"/>
</dbReference>
<dbReference type="GO" id="GO:0070971">
    <property type="term" value="C:endoplasmic reticulum exit site"/>
    <property type="evidence" value="ECO:0007669"/>
    <property type="project" value="TreeGrafter"/>
</dbReference>
<evidence type="ECO:0000256" key="16">
    <source>
        <dbReference type="PROSITE-ProRule" id="PRU00221"/>
    </source>
</evidence>
<dbReference type="InterPro" id="IPR003673">
    <property type="entry name" value="CoA-Trfase_fam_III"/>
</dbReference>
<accession>A0A9W8JZL6</accession>
<dbReference type="GO" id="GO:0005789">
    <property type="term" value="C:endoplasmic reticulum membrane"/>
    <property type="evidence" value="ECO:0007669"/>
    <property type="project" value="UniProtKB-SubCell"/>
</dbReference>
<dbReference type="InterPro" id="IPR001680">
    <property type="entry name" value="WD40_rpt"/>
</dbReference>
<keyword evidence="8 16" id="KW-0853">WD repeat</keyword>
<evidence type="ECO:0000256" key="13">
    <source>
        <dbReference type="ARBA" id="ARBA00023136"/>
    </source>
</evidence>
<evidence type="ECO:0000256" key="3">
    <source>
        <dbReference type="ARBA" id="ARBA00008383"/>
    </source>
</evidence>
<feature type="compositionally biased region" description="Polar residues" evidence="17">
    <location>
        <begin position="1528"/>
        <end position="1540"/>
    </location>
</feature>